<evidence type="ECO:0000313" key="3">
    <source>
        <dbReference type="Proteomes" id="UP000001744"/>
    </source>
</evidence>
<keyword evidence="3" id="KW-1185">Reference proteome</keyword>
<dbReference type="Proteomes" id="UP000001744">
    <property type="component" value="Unassembled WGS sequence"/>
</dbReference>
<dbReference type="HOGENOM" id="CLU_660828_0_0_1"/>
<name>B6K752_SCHJY</name>
<dbReference type="AlphaFoldDB" id="B6K752"/>
<protein>
    <submittedName>
        <fullName evidence="2">Uncharacterized protein</fullName>
    </submittedName>
</protein>
<dbReference type="GeneID" id="7051912"/>
<dbReference type="VEuPathDB" id="FungiDB:SJAG_04557"/>
<feature type="region of interest" description="Disordered" evidence="1">
    <location>
        <begin position="163"/>
        <end position="195"/>
    </location>
</feature>
<reference evidence="2 3" key="1">
    <citation type="journal article" date="2011" name="Science">
        <title>Comparative functional genomics of the fission yeasts.</title>
        <authorList>
            <person name="Rhind N."/>
            <person name="Chen Z."/>
            <person name="Yassour M."/>
            <person name="Thompson D.A."/>
            <person name="Haas B.J."/>
            <person name="Habib N."/>
            <person name="Wapinski I."/>
            <person name="Roy S."/>
            <person name="Lin M.F."/>
            <person name="Heiman D.I."/>
            <person name="Young S.K."/>
            <person name="Furuya K."/>
            <person name="Guo Y."/>
            <person name="Pidoux A."/>
            <person name="Chen H.M."/>
            <person name="Robbertse B."/>
            <person name="Goldberg J.M."/>
            <person name="Aoki K."/>
            <person name="Bayne E.H."/>
            <person name="Berlin A.M."/>
            <person name="Desjardins C.A."/>
            <person name="Dobbs E."/>
            <person name="Dukaj L."/>
            <person name="Fan L."/>
            <person name="FitzGerald M.G."/>
            <person name="French C."/>
            <person name="Gujja S."/>
            <person name="Hansen K."/>
            <person name="Keifenheim D."/>
            <person name="Levin J.Z."/>
            <person name="Mosher R.A."/>
            <person name="Mueller C.A."/>
            <person name="Pfiffner J."/>
            <person name="Priest M."/>
            <person name="Russ C."/>
            <person name="Smialowska A."/>
            <person name="Swoboda P."/>
            <person name="Sykes S.M."/>
            <person name="Vaughn M."/>
            <person name="Vengrova S."/>
            <person name="Yoder R."/>
            <person name="Zeng Q."/>
            <person name="Allshire R."/>
            <person name="Baulcombe D."/>
            <person name="Birren B.W."/>
            <person name="Brown W."/>
            <person name="Ekwall K."/>
            <person name="Kellis M."/>
            <person name="Leatherwood J."/>
            <person name="Levin H."/>
            <person name="Margalit H."/>
            <person name="Martienssen R."/>
            <person name="Nieduszynski C.A."/>
            <person name="Spatafora J.W."/>
            <person name="Friedman N."/>
            <person name="Dalgaard J.Z."/>
            <person name="Baumann P."/>
            <person name="Niki H."/>
            <person name="Regev A."/>
            <person name="Nusbaum C."/>
        </authorList>
    </citation>
    <scope>NUCLEOTIDE SEQUENCE [LARGE SCALE GENOMIC DNA]</scope>
    <source>
        <strain evidence="3">yFS275 / FY16936</strain>
    </source>
</reference>
<sequence>MAEEVFEFTPVQRHLSNKAAAAALKQCASVSVQSVSRPSSQLSHRHTTPECKGQRNLFSVRTKYLAIRSKSCLNKQCCAFAPSYIREHDFSAWLFGKQAQNPPYAQTSIPMVDLAAGNAGTAKSAAIRPCTGVVSPTLEQSALAHALADLHIRDPTYELRSLEPISSNDDEAVDDDNNVNTNNNARPLRYRSSSTTNLHSTPVMYDGLRSQYAGSFDCLHRSLTDLCRKPNPPAAAGNPRFASMRIYRERHAKRQTSSASNTPPISYPAHCRSQMANAHSCLSSPHSSVIQLNELASDPTNSDFSVAEADTADVSYQLRHTPSRQSCCVRQAPSIRSLAPSIHSASSSLASNPKENRLFQSMHGNKSSSNRSYFFRRRRKRGAEDSASADGNHKVKRRSRWRNIKRHVRDFFLIFK</sequence>
<organism evidence="2 3">
    <name type="scientific">Schizosaccharomyces japonicus (strain yFS275 / FY16936)</name>
    <name type="common">Fission yeast</name>
    <dbReference type="NCBI Taxonomy" id="402676"/>
    <lineage>
        <taxon>Eukaryota</taxon>
        <taxon>Fungi</taxon>
        <taxon>Dikarya</taxon>
        <taxon>Ascomycota</taxon>
        <taxon>Taphrinomycotina</taxon>
        <taxon>Schizosaccharomycetes</taxon>
        <taxon>Schizosaccharomycetales</taxon>
        <taxon>Schizosaccharomycetaceae</taxon>
        <taxon>Schizosaccharomyces</taxon>
    </lineage>
</organism>
<accession>B6K752</accession>
<dbReference type="JaponicusDB" id="SJAG_04557"/>
<evidence type="ECO:0000256" key="1">
    <source>
        <dbReference type="SAM" id="MobiDB-lite"/>
    </source>
</evidence>
<dbReference type="EMBL" id="KE651168">
    <property type="protein sequence ID" value="EEB09356.1"/>
    <property type="molecule type" value="Genomic_DNA"/>
</dbReference>
<proteinExistence type="predicted"/>
<gene>
    <name evidence="2" type="ORF">SJAG_04557</name>
</gene>
<evidence type="ECO:0000313" key="2">
    <source>
        <dbReference type="EMBL" id="EEB09356.1"/>
    </source>
</evidence>
<dbReference type="RefSeq" id="XP_002175649.1">
    <property type="nucleotide sequence ID" value="XM_002175613.2"/>
</dbReference>
<feature type="compositionally biased region" description="Acidic residues" evidence="1">
    <location>
        <begin position="168"/>
        <end position="177"/>
    </location>
</feature>
<feature type="region of interest" description="Disordered" evidence="1">
    <location>
        <begin position="359"/>
        <end position="396"/>
    </location>
</feature>